<protein>
    <submittedName>
        <fullName evidence="2">Uncharacterized protein</fullName>
    </submittedName>
</protein>
<sequence length="184" mass="21299">MAFFRRFFQQTFAKLRRRSKTNAVVIPVGEPSLDEEHRPSQQEPTTIPENNEELPVEKPATGEIRQVPAVKAERFDESKEKSSSLVAQAKRKKRTFFTIQSLPCRESLHHRRQASRDRKRLFRFPKDCKCSWCKSLSPLATKCHACAELYFSGSTEKKPLPFKCRCNWCQRKSSTCSLCSALIE</sequence>
<evidence type="ECO:0000313" key="3">
    <source>
        <dbReference type="Proteomes" id="UP000820818"/>
    </source>
</evidence>
<evidence type="ECO:0000313" key="2">
    <source>
        <dbReference type="EMBL" id="KAI9554146.1"/>
    </source>
</evidence>
<keyword evidence="3" id="KW-1185">Reference proteome</keyword>
<evidence type="ECO:0000256" key="1">
    <source>
        <dbReference type="SAM" id="MobiDB-lite"/>
    </source>
</evidence>
<comment type="caution">
    <text evidence="2">The sequence shown here is derived from an EMBL/GenBank/DDBJ whole genome shotgun (WGS) entry which is preliminary data.</text>
</comment>
<name>A0AAD5PNL4_9CRUS</name>
<organism evidence="2 3">
    <name type="scientific">Daphnia sinensis</name>
    <dbReference type="NCBI Taxonomy" id="1820382"/>
    <lineage>
        <taxon>Eukaryota</taxon>
        <taxon>Metazoa</taxon>
        <taxon>Ecdysozoa</taxon>
        <taxon>Arthropoda</taxon>
        <taxon>Crustacea</taxon>
        <taxon>Branchiopoda</taxon>
        <taxon>Diplostraca</taxon>
        <taxon>Cladocera</taxon>
        <taxon>Anomopoda</taxon>
        <taxon>Daphniidae</taxon>
        <taxon>Daphnia</taxon>
        <taxon>Daphnia similis group</taxon>
    </lineage>
</organism>
<dbReference type="Proteomes" id="UP000820818">
    <property type="component" value="Linkage Group LG8"/>
</dbReference>
<proteinExistence type="predicted"/>
<dbReference type="EMBL" id="WJBH02000008">
    <property type="protein sequence ID" value="KAI9554146.1"/>
    <property type="molecule type" value="Genomic_DNA"/>
</dbReference>
<dbReference type="AlphaFoldDB" id="A0AAD5PNL4"/>
<accession>A0AAD5PNL4</accession>
<feature type="region of interest" description="Disordered" evidence="1">
    <location>
        <begin position="29"/>
        <end position="60"/>
    </location>
</feature>
<reference evidence="2 3" key="1">
    <citation type="submission" date="2022-05" db="EMBL/GenBank/DDBJ databases">
        <title>A multi-omics perspective on studying reproductive biology in Daphnia sinensis.</title>
        <authorList>
            <person name="Jia J."/>
        </authorList>
    </citation>
    <scope>NUCLEOTIDE SEQUENCE [LARGE SCALE GENOMIC DNA]</scope>
    <source>
        <strain evidence="2 3">WSL</strain>
    </source>
</reference>
<gene>
    <name evidence="2" type="ORF">GHT06_019418</name>
</gene>